<gene>
    <name evidence="1" type="ORF">ABOM_000800</name>
</gene>
<accession>A0A1F8AGE7</accession>
<protein>
    <submittedName>
        <fullName evidence="1">Uncharacterized protein</fullName>
    </submittedName>
</protein>
<dbReference type="EMBL" id="LYCR01000002">
    <property type="protein sequence ID" value="OGM50814.1"/>
    <property type="molecule type" value="Genomic_DNA"/>
</dbReference>
<keyword evidence="2" id="KW-1185">Reference proteome</keyword>
<evidence type="ECO:0000313" key="2">
    <source>
        <dbReference type="Proteomes" id="UP000179179"/>
    </source>
</evidence>
<dbReference type="GeneID" id="34444190"/>
<name>A0A1F8AGE7_9EURO</name>
<dbReference type="Gene3D" id="2.80.10.50">
    <property type="match status" value="1"/>
</dbReference>
<sequence>MTDTFDHPFFICIGEAFISQADDSNTEDRVQAIFGSRDAAAIFNLADGVLSSGGWILGRDMIEDQSLGAKPVYWFRGEGRSQGNTVERLRTEDGYVVLSSSSPLIAVQGLAFAALHPGDARLAEALLA</sequence>
<evidence type="ECO:0000313" key="1">
    <source>
        <dbReference type="EMBL" id="OGM50814.1"/>
    </source>
</evidence>
<dbReference type="AlphaFoldDB" id="A0A1F8AGE7"/>
<comment type="caution">
    <text evidence="1">The sequence shown here is derived from an EMBL/GenBank/DDBJ whole genome shotgun (WGS) entry which is preliminary data.</text>
</comment>
<dbReference type="OrthoDB" id="3439489at2759"/>
<dbReference type="Proteomes" id="UP000179179">
    <property type="component" value="Unassembled WGS sequence"/>
</dbReference>
<dbReference type="RefSeq" id="XP_022394531.1">
    <property type="nucleotide sequence ID" value="XM_022527930.1"/>
</dbReference>
<organism evidence="1 2">
    <name type="scientific">Aspergillus bombycis</name>
    <dbReference type="NCBI Taxonomy" id="109264"/>
    <lineage>
        <taxon>Eukaryota</taxon>
        <taxon>Fungi</taxon>
        <taxon>Dikarya</taxon>
        <taxon>Ascomycota</taxon>
        <taxon>Pezizomycotina</taxon>
        <taxon>Eurotiomycetes</taxon>
        <taxon>Eurotiomycetidae</taxon>
        <taxon>Eurotiales</taxon>
        <taxon>Aspergillaceae</taxon>
        <taxon>Aspergillus</taxon>
    </lineage>
</organism>
<proteinExistence type="predicted"/>
<reference evidence="1 2" key="1">
    <citation type="journal article" date="2016" name="Genome Biol. Evol.">
        <title>Draft genome sequence of an aflatoxigenic Aspergillus species, A. bombycis.</title>
        <authorList>
            <person name="Moore G.G."/>
            <person name="Mack B.M."/>
            <person name="Beltz S.B."/>
            <person name="Gilbert M.K."/>
        </authorList>
    </citation>
    <scope>NUCLEOTIDE SEQUENCE [LARGE SCALE GENOMIC DNA]</scope>
    <source>
        <strain evidence="2">NRRL 26010</strain>
    </source>
</reference>